<dbReference type="InterPro" id="IPR010920">
    <property type="entry name" value="LSM_dom_sf"/>
</dbReference>
<dbReference type="RefSeq" id="WP_084362714.1">
    <property type="nucleotide sequence ID" value="NZ_LRDB01000001.1"/>
</dbReference>
<keyword evidence="6 7" id="KW-0472">Membrane</keyword>
<keyword evidence="5 7" id="KW-1133">Transmembrane helix</keyword>
<name>A0A150XXD7_9BACT</name>
<evidence type="ECO:0000256" key="5">
    <source>
        <dbReference type="ARBA" id="ARBA00022989"/>
    </source>
</evidence>
<dbReference type="Proteomes" id="UP000075615">
    <property type="component" value="Unassembled WGS sequence"/>
</dbReference>
<dbReference type="EMBL" id="LRDB01000001">
    <property type="protein sequence ID" value="KYG83420.1"/>
    <property type="molecule type" value="Genomic_DNA"/>
</dbReference>
<keyword evidence="4 7" id="KW-0812">Transmembrane</keyword>
<dbReference type="Pfam" id="PF00924">
    <property type="entry name" value="MS_channel_2nd"/>
    <property type="match status" value="1"/>
</dbReference>
<proteinExistence type="inferred from homology"/>
<comment type="subcellular location">
    <subcellularLocation>
        <location evidence="1">Cell membrane</location>
        <topology evidence="1">Multi-pass membrane protein</topology>
    </subcellularLocation>
</comment>
<dbReference type="InterPro" id="IPR049278">
    <property type="entry name" value="MS_channel_C"/>
</dbReference>
<dbReference type="GO" id="GO:0005886">
    <property type="term" value="C:plasma membrane"/>
    <property type="evidence" value="ECO:0007669"/>
    <property type="project" value="UniProtKB-SubCell"/>
</dbReference>
<evidence type="ECO:0000256" key="8">
    <source>
        <dbReference type="SAM" id="SignalP"/>
    </source>
</evidence>
<keyword evidence="12" id="KW-1185">Reference proteome</keyword>
<accession>A0A150XXD7</accession>
<dbReference type="Gene3D" id="2.30.30.60">
    <property type="match status" value="1"/>
</dbReference>
<dbReference type="STRING" id="296218.AWN68_01040"/>
<evidence type="ECO:0000259" key="10">
    <source>
        <dbReference type="Pfam" id="PF21082"/>
    </source>
</evidence>
<evidence type="ECO:0000313" key="11">
    <source>
        <dbReference type="EMBL" id="KYG83420.1"/>
    </source>
</evidence>
<feature type="chain" id="PRO_5007575370" description="Transmembrane ion channel" evidence="8">
    <location>
        <begin position="20"/>
        <end position="538"/>
    </location>
</feature>
<reference evidence="11 12" key="1">
    <citation type="submission" date="2016-01" db="EMBL/GenBank/DDBJ databases">
        <title>Genome sequencing of Roseivirga echinicomitans KMM 6058.</title>
        <authorList>
            <person name="Selvaratnam C."/>
            <person name="Thevarajoo S."/>
            <person name="Goh K.M."/>
            <person name="Ee R."/>
            <person name="Chan K.-G."/>
            <person name="Chong C.S."/>
        </authorList>
    </citation>
    <scope>NUCLEOTIDE SEQUENCE [LARGE SCALE GENOMIC DNA]</scope>
    <source>
        <strain evidence="11 12">KMM 6058</strain>
    </source>
</reference>
<feature type="signal peptide" evidence="8">
    <location>
        <begin position="1"/>
        <end position="19"/>
    </location>
</feature>
<feature type="transmembrane region" description="Helical" evidence="7">
    <location>
        <begin position="302"/>
        <end position="320"/>
    </location>
</feature>
<keyword evidence="8" id="KW-0732">Signal</keyword>
<dbReference type="SUPFAM" id="SSF50182">
    <property type="entry name" value="Sm-like ribonucleoproteins"/>
    <property type="match status" value="1"/>
</dbReference>
<feature type="transmembrane region" description="Helical" evidence="7">
    <location>
        <begin position="332"/>
        <end position="358"/>
    </location>
</feature>
<feature type="domain" description="Mechanosensitive ion channel MscS C-terminal" evidence="10">
    <location>
        <begin position="422"/>
        <end position="503"/>
    </location>
</feature>
<evidence type="ECO:0008006" key="13">
    <source>
        <dbReference type="Google" id="ProtNLM"/>
    </source>
</evidence>
<feature type="transmembrane region" description="Helical" evidence="7">
    <location>
        <begin position="253"/>
        <end position="271"/>
    </location>
</feature>
<dbReference type="GO" id="GO:0008381">
    <property type="term" value="F:mechanosensitive monoatomic ion channel activity"/>
    <property type="evidence" value="ECO:0007669"/>
    <property type="project" value="InterPro"/>
</dbReference>
<keyword evidence="3" id="KW-1003">Cell membrane</keyword>
<dbReference type="Gene3D" id="3.30.70.100">
    <property type="match status" value="1"/>
</dbReference>
<organism evidence="11 12">
    <name type="scientific">Roseivirga echinicomitans</name>
    <dbReference type="NCBI Taxonomy" id="296218"/>
    <lineage>
        <taxon>Bacteria</taxon>
        <taxon>Pseudomonadati</taxon>
        <taxon>Bacteroidota</taxon>
        <taxon>Cytophagia</taxon>
        <taxon>Cytophagales</taxon>
        <taxon>Roseivirgaceae</taxon>
        <taxon>Roseivirga</taxon>
    </lineage>
</organism>
<evidence type="ECO:0000256" key="3">
    <source>
        <dbReference type="ARBA" id="ARBA00022475"/>
    </source>
</evidence>
<feature type="transmembrane region" description="Helical" evidence="7">
    <location>
        <begin position="207"/>
        <end position="227"/>
    </location>
</feature>
<comment type="caution">
    <text evidence="11">The sequence shown here is derived from an EMBL/GenBank/DDBJ whole genome shotgun (WGS) entry which is preliminary data.</text>
</comment>
<sequence>MKIVFSFLILMLSFQGLRAQVETDSITQIKPAGFPVIAEDTLFYLQQGIGPFSAEQRVNQINRKIADFLSDNTKVVDSLKISKNNMTQDITVEGTIIMSVTEKDAAQLGLNLNRSTIYYYDILKEGLTKETIFNWQGLIINILIALLIVGAFLYGLKYYNRFFRAIYLKIHAQEGKMIKSISIKNYQLLKSEILTRIIVYAAKGLRIVLLVLVVYLLLPILFSLFPWTQGIADTLFQLILTPLKKLGIGLLDYLPNLLTIIVTVVVTRYFLRMIKFFKVEIEEGRLLVPGFFPDWAKPTYNILKGIILALVLIGIFPLLPMGNTDSFKGVSAFFGLLVALGGASAIANVIAGVVVTYMRSFKIGDRVRIGDVTGDVQEKSLLNTRIKTIKNEIITIPNSNLLTSHTINYTTANDEDGLILHTTVTIGYDVPWRQVHELLIEAGLKTEFVKKKPHPYVYQTSLDDFYVSYQINVRTREVQKMSKIYSDLHQNIQDGFNAAGVEIMSPHYGAHRDGNQSTIPQENLPADYVAPWFRIKKD</sequence>
<feature type="transmembrane region" description="Helical" evidence="7">
    <location>
        <begin position="135"/>
        <end position="156"/>
    </location>
</feature>
<dbReference type="InterPro" id="IPR023408">
    <property type="entry name" value="MscS_beta-dom_sf"/>
</dbReference>
<evidence type="ECO:0000256" key="7">
    <source>
        <dbReference type="SAM" id="Phobius"/>
    </source>
</evidence>
<dbReference type="InterPro" id="IPR006685">
    <property type="entry name" value="MscS_channel_2nd"/>
</dbReference>
<comment type="similarity">
    <text evidence="2">Belongs to the MscS (TC 1.A.23) family.</text>
</comment>
<evidence type="ECO:0000256" key="2">
    <source>
        <dbReference type="ARBA" id="ARBA00008017"/>
    </source>
</evidence>
<evidence type="ECO:0000256" key="1">
    <source>
        <dbReference type="ARBA" id="ARBA00004651"/>
    </source>
</evidence>
<feature type="domain" description="Mechanosensitive ion channel MscS" evidence="9">
    <location>
        <begin position="345"/>
        <end position="410"/>
    </location>
</feature>
<dbReference type="OrthoDB" id="9809206at2"/>
<protein>
    <recommendedName>
        <fullName evidence="13">Transmembrane ion channel</fullName>
    </recommendedName>
</protein>
<evidence type="ECO:0000256" key="6">
    <source>
        <dbReference type="ARBA" id="ARBA00023136"/>
    </source>
</evidence>
<evidence type="ECO:0000313" key="12">
    <source>
        <dbReference type="Proteomes" id="UP000075615"/>
    </source>
</evidence>
<dbReference type="Pfam" id="PF21082">
    <property type="entry name" value="MS_channel_3rd"/>
    <property type="match status" value="1"/>
</dbReference>
<evidence type="ECO:0000256" key="4">
    <source>
        <dbReference type="ARBA" id="ARBA00022692"/>
    </source>
</evidence>
<dbReference type="SUPFAM" id="SSF82689">
    <property type="entry name" value="Mechanosensitive channel protein MscS (YggB), C-terminal domain"/>
    <property type="match status" value="1"/>
</dbReference>
<dbReference type="PANTHER" id="PTHR30221">
    <property type="entry name" value="SMALL-CONDUCTANCE MECHANOSENSITIVE CHANNEL"/>
    <property type="match status" value="1"/>
</dbReference>
<dbReference type="AlphaFoldDB" id="A0A150XXD7"/>
<dbReference type="InterPro" id="IPR011066">
    <property type="entry name" value="MscS_channel_C_sf"/>
</dbReference>
<dbReference type="InterPro" id="IPR045275">
    <property type="entry name" value="MscS_archaea/bacteria_type"/>
</dbReference>
<evidence type="ECO:0000259" key="9">
    <source>
        <dbReference type="Pfam" id="PF00924"/>
    </source>
</evidence>
<gene>
    <name evidence="11" type="ORF">AWN68_01040</name>
</gene>
<dbReference type="PANTHER" id="PTHR30221:SF18">
    <property type="entry name" value="SLL0590 PROTEIN"/>
    <property type="match status" value="1"/>
</dbReference>